<protein>
    <submittedName>
        <fullName evidence="2">Uncharacterized protein</fullName>
    </submittedName>
</protein>
<feature type="region of interest" description="Disordered" evidence="1">
    <location>
        <begin position="51"/>
        <end position="74"/>
    </location>
</feature>
<feature type="region of interest" description="Disordered" evidence="1">
    <location>
        <begin position="1"/>
        <end position="25"/>
    </location>
</feature>
<reference evidence="2 3" key="1">
    <citation type="journal article" date="2018" name="Front. Plant Sci.">
        <title>Red Clover (Trifolium pratense) and Zigzag Clover (T. medium) - A Picture of Genomic Similarities and Differences.</title>
        <authorList>
            <person name="Dluhosova J."/>
            <person name="Istvanek J."/>
            <person name="Nedelnik J."/>
            <person name="Repkova J."/>
        </authorList>
    </citation>
    <scope>NUCLEOTIDE SEQUENCE [LARGE SCALE GENOMIC DNA]</scope>
    <source>
        <strain evidence="3">cv. 10/8</strain>
        <tissue evidence="2">Leaf</tissue>
    </source>
</reference>
<dbReference type="EMBL" id="LXQA010521561">
    <property type="protein sequence ID" value="MCI56979.1"/>
    <property type="molecule type" value="Genomic_DNA"/>
</dbReference>
<dbReference type="Proteomes" id="UP000265520">
    <property type="component" value="Unassembled WGS sequence"/>
</dbReference>
<proteinExistence type="predicted"/>
<sequence>MDPDQGNDPPSPGRGRGRLSGRPRVIPHGVVRNRFLAGMPKFRNVDGVEEAYNSYDDDDDHEDEEIDESLLLYP</sequence>
<organism evidence="2 3">
    <name type="scientific">Trifolium medium</name>
    <dbReference type="NCBI Taxonomy" id="97028"/>
    <lineage>
        <taxon>Eukaryota</taxon>
        <taxon>Viridiplantae</taxon>
        <taxon>Streptophyta</taxon>
        <taxon>Embryophyta</taxon>
        <taxon>Tracheophyta</taxon>
        <taxon>Spermatophyta</taxon>
        <taxon>Magnoliopsida</taxon>
        <taxon>eudicotyledons</taxon>
        <taxon>Gunneridae</taxon>
        <taxon>Pentapetalae</taxon>
        <taxon>rosids</taxon>
        <taxon>fabids</taxon>
        <taxon>Fabales</taxon>
        <taxon>Fabaceae</taxon>
        <taxon>Papilionoideae</taxon>
        <taxon>50 kb inversion clade</taxon>
        <taxon>NPAAA clade</taxon>
        <taxon>Hologalegina</taxon>
        <taxon>IRL clade</taxon>
        <taxon>Trifolieae</taxon>
        <taxon>Trifolium</taxon>
    </lineage>
</organism>
<name>A0A392T7H6_9FABA</name>
<comment type="caution">
    <text evidence="2">The sequence shown here is derived from an EMBL/GenBank/DDBJ whole genome shotgun (WGS) entry which is preliminary data.</text>
</comment>
<evidence type="ECO:0000313" key="2">
    <source>
        <dbReference type="EMBL" id="MCI56979.1"/>
    </source>
</evidence>
<accession>A0A392T7H6</accession>
<dbReference type="AlphaFoldDB" id="A0A392T7H6"/>
<evidence type="ECO:0000313" key="3">
    <source>
        <dbReference type="Proteomes" id="UP000265520"/>
    </source>
</evidence>
<keyword evidence="3" id="KW-1185">Reference proteome</keyword>
<feature type="compositionally biased region" description="Acidic residues" evidence="1">
    <location>
        <begin position="55"/>
        <end position="68"/>
    </location>
</feature>
<evidence type="ECO:0000256" key="1">
    <source>
        <dbReference type="SAM" id="MobiDB-lite"/>
    </source>
</evidence>